<proteinExistence type="predicted"/>
<dbReference type="OrthoDB" id="2468993at2"/>
<dbReference type="RefSeq" id="WP_007723975.1">
    <property type="nucleotide sequence ID" value="NZ_BJNU01000004.1"/>
</dbReference>
<sequence length="60" mass="6706">MKLAEFFAKRGNETAVYSKNLSSKKKIPNSKFTPGFASLKQIVDEHSPNERHDNKVVGGK</sequence>
<dbReference type="EMBL" id="CP030117">
    <property type="protein sequence ID" value="AWX58427.1"/>
    <property type="molecule type" value="Genomic_DNA"/>
</dbReference>
<name>A0A0J6BVE2_BREBE</name>
<evidence type="ECO:0000313" key="1">
    <source>
        <dbReference type="EMBL" id="AWX58427.1"/>
    </source>
</evidence>
<gene>
    <name evidence="1" type="ORF">AB432_026800</name>
    <name evidence="2" type="ORF">FPS98_28200</name>
</gene>
<evidence type="ECO:0000313" key="3">
    <source>
        <dbReference type="Proteomes" id="UP000036061"/>
    </source>
</evidence>
<reference evidence="2 4" key="3">
    <citation type="submission" date="2019-07" db="EMBL/GenBank/DDBJ databases">
        <title>Characterization of Brevibacillus brevis HK544, as a potential biocontrol agent.</title>
        <authorList>
            <person name="Kim H."/>
        </authorList>
    </citation>
    <scope>NUCLEOTIDE SEQUENCE [LARGE SCALE GENOMIC DNA]</scope>
    <source>
        <strain evidence="2 4">HK544</strain>
    </source>
</reference>
<organism evidence="1 3">
    <name type="scientific">Brevibacillus brevis</name>
    <name type="common">Bacillus brevis</name>
    <dbReference type="NCBI Taxonomy" id="1393"/>
    <lineage>
        <taxon>Bacteria</taxon>
        <taxon>Bacillati</taxon>
        <taxon>Bacillota</taxon>
        <taxon>Bacilli</taxon>
        <taxon>Bacillales</taxon>
        <taxon>Paenibacillaceae</taxon>
        <taxon>Brevibacillus</taxon>
    </lineage>
</organism>
<dbReference type="EMBL" id="CP042161">
    <property type="protein sequence ID" value="QDS37544.1"/>
    <property type="molecule type" value="Genomic_DNA"/>
</dbReference>
<evidence type="ECO:0000313" key="2">
    <source>
        <dbReference type="EMBL" id="QDS37544.1"/>
    </source>
</evidence>
<dbReference type="AlphaFoldDB" id="A0A0J6BVE2"/>
<dbReference type="GeneID" id="95753008"/>
<accession>A0A0J6BVE2</accession>
<evidence type="ECO:0000313" key="4">
    <source>
        <dbReference type="Proteomes" id="UP000317713"/>
    </source>
</evidence>
<dbReference type="Proteomes" id="UP000036061">
    <property type="component" value="Chromosome"/>
</dbReference>
<reference evidence="1" key="2">
    <citation type="submission" date="2018-06" db="EMBL/GenBank/DDBJ databases">
        <title>Brevibacillus brevis DZQ7, complete genome sequence.</title>
        <authorList>
            <person name="Hou Q."/>
        </authorList>
    </citation>
    <scope>NUCLEOTIDE SEQUENCE</scope>
    <source>
        <strain evidence="1">DZQ7</strain>
    </source>
</reference>
<protein>
    <submittedName>
        <fullName evidence="1">Uncharacterized protein</fullName>
    </submittedName>
</protein>
<reference evidence="1 3" key="1">
    <citation type="journal article" date="2015" name="Genome Announc.">
        <title>Draft Genome Sequence of Brevibacillus brevis DZQ7, a Plant Growth-Promoting Rhizobacterium with Broad-Spectrum Antimicrobial Activity.</title>
        <authorList>
            <person name="Hou Q."/>
            <person name="Wang C."/>
            <person name="Hou X."/>
            <person name="Xia Z."/>
            <person name="Ye J."/>
            <person name="Liu K."/>
            <person name="Liu H."/>
            <person name="Wang J."/>
            <person name="Guo H."/>
            <person name="Yu X."/>
            <person name="Yang Y."/>
            <person name="Du B."/>
            <person name="Ding Y."/>
        </authorList>
    </citation>
    <scope>NUCLEOTIDE SEQUENCE [LARGE SCALE GENOMIC DNA]</scope>
    <source>
        <strain evidence="1 3">DZQ7</strain>
    </source>
</reference>
<dbReference type="Proteomes" id="UP000317713">
    <property type="component" value="Chromosome"/>
</dbReference>